<dbReference type="Gene3D" id="3.90.550.10">
    <property type="entry name" value="Spore Coat Polysaccharide Biosynthesis Protein SpsA, Chain A"/>
    <property type="match status" value="1"/>
</dbReference>
<dbReference type="RefSeq" id="WP_344731607.1">
    <property type="nucleotide sequence ID" value="NZ_BAAAZH010000003.1"/>
</dbReference>
<dbReference type="Pfam" id="PF01128">
    <property type="entry name" value="IspD"/>
    <property type="match status" value="1"/>
</dbReference>
<evidence type="ECO:0000313" key="3">
    <source>
        <dbReference type="EMBL" id="GAA4109965.1"/>
    </source>
</evidence>
<dbReference type="Proteomes" id="UP001501495">
    <property type="component" value="Unassembled WGS sequence"/>
</dbReference>
<keyword evidence="1" id="KW-0808">Transferase</keyword>
<evidence type="ECO:0008006" key="5">
    <source>
        <dbReference type="Google" id="ProtNLM"/>
    </source>
</evidence>
<name>A0ABP7XCC0_9ACTN</name>
<organism evidence="3 4">
    <name type="scientific">Nocardioides fonticola</name>
    <dbReference type="NCBI Taxonomy" id="450363"/>
    <lineage>
        <taxon>Bacteria</taxon>
        <taxon>Bacillati</taxon>
        <taxon>Actinomycetota</taxon>
        <taxon>Actinomycetes</taxon>
        <taxon>Propionibacteriales</taxon>
        <taxon>Nocardioidaceae</taxon>
        <taxon>Nocardioides</taxon>
    </lineage>
</organism>
<accession>A0ABP7XCC0</accession>
<gene>
    <name evidence="3" type="ORF">GCM10022215_04820</name>
</gene>
<sequence>MIELPVPDPDDVLPTAYGVVLDAGRGTLPFALLQGEPLVACAAWSLGQTGVDLLDLGTPWAAIAEAEEPLVLHDALCPLAPPEFLAACLVEAVSADRPVLGARPVTDTVKRVEDGALGETLDRDALIAVASPLVLPARVVATLPDPGLDGPLDLAALAASLADREQLVVALAPPAARRVHDLDDVRLLEAGADRA</sequence>
<proteinExistence type="predicted"/>
<reference evidence="4" key="1">
    <citation type="journal article" date="2019" name="Int. J. Syst. Evol. Microbiol.">
        <title>The Global Catalogue of Microorganisms (GCM) 10K type strain sequencing project: providing services to taxonomists for standard genome sequencing and annotation.</title>
        <authorList>
            <consortium name="The Broad Institute Genomics Platform"/>
            <consortium name="The Broad Institute Genome Sequencing Center for Infectious Disease"/>
            <person name="Wu L."/>
            <person name="Ma J."/>
        </authorList>
    </citation>
    <scope>NUCLEOTIDE SEQUENCE [LARGE SCALE GENOMIC DNA]</scope>
    <source>
        <strain evidence="4">JCM 16703</strain>
    </source>
</reference>
<evidence type="ECO:0000256" key="2">
    <source>
        <dbReference type="ARBA" id="ARBA00022695"/>
    </source>
</evidence>
<evidence type="ECO:0000256" key="1">
    <source>
        <dbReference type="ARBA" id="ARBA00022679"/>
    </source>
</evidence>
<keyword evidence="2" id="KW-0548">Nucleotidyltransferase</keyword>
<dbReference type="SUPFAM" id="SSF53448">
    <property type="entry name" value="Nucleotide-diphospho-sugar transferases"/>
    <property type="match status" value="1"/>
</dbReference>
<protein>
    <recommendedName>
        <fullName evidence="5">2-C-methyl-D-erythritol 4-phosphate cytidylyltransferase</fullName>
    </recommendedName>
</protein>
<comment type="caution">
    <text evidence="3">The sequence shown here is derived from an EMBL/GenBank/DDBJ whole genome shotgun (WGS) entry which is preliminary data.</text>
</comment>
<dbReference type="EMBL" id="BAAAZH010000003">
    <property type="protein sequence ID" value="GAA4109965.1"/>
    <property type="molecule type" value="Genomic_DNA"/>
</dbReference>
<keyword evidence="4" id="KW-1185">Reference proteome</keyword>
<dbReference type="InterPro" id="IPR029044">
    <property type="entry name" value="Nucleotide-diphossugar_trans"/>
</dbReference>
<evidence type="ECO:0000313" key="4">
    <source>
        <dbReference type="Proteomes" id="UP001501495"/>
    </source>
</evidence>
<dbReference type="InterPro" id="IPR034683">
    <property type="entry name" value="IspD/TarI"/>
</dbReference>